<protein>
    <submittedName>
        <fullName evidence="2">Uncharacterized protein</fullName>
    </submittedName>
</protein>
<dbReference type="RefSeq" id="WP_143606888.1">
    <property type="nucleotide sequence ID" value="NZ_CP107955.1"/>
</dbReference>
<evidence type="ECO:0000313" key="3">
    <source>
        <dbReference type="Proteomes" id="UP001257627"/>
    </source>
</evidence>
<evidence type="ECO:0000256" key="1">
    <source>
        <dbReference type="SAM" id="MobiDB-lite"/>
    </source>
</evidence>
<feature type="compositionally biased region" description="Polar residues" evidence="1">
    <location>
        <begin position="1"/>
        <end position="15"/>
    </location>
</feature>
<dbReference type="EMBL" id="JARAKF010000001">
    <property type="protein sequence ID" value="MDU9000365.1"/>
    <property type="molecule type" value="Genomic_DNA"/>
</dbReference>
<sequence>MTQDWLPQSVTSSGDADNDGVWGTTKVILSGWGQNGTTTTDHMGRIAFIDANDPSNFKFRWVLPVIPLHGGTDYRALKSHMAAWSGTRTS</sequence>
<feature type="region of interest" description="Disordered" evidence="1">
    <location>
        <begin position="1"/>
        <end position="21"/>
    </location>
</feature>
<keyword evidence="3" id="KW-1185">Reference proteome</keyword>
<dbReference type="Proteomes" id="UP001257627">
    <property type="component" value="Unassembled WGS sequence"/>
</dbReference>
<proteinExistence type="predicted"/>
<evidence type="ECO:0000313" key="2">
    <source>
        <dbReference type="EMBL" id="MDU9000365.1"/>
    </source>
</evidence>
<gene>
    <name evidence="2" type="ORF">PU648_50235</name>
</gene>
<reference evidence="2 3" key="1">
    <citation type="submission" date="2023-02" db="EMBL/GenBank/DDBJ databases">
        <authorList>
            <person name="Maleckis M."/>
        </authorList>
    </citation>
    <scope>NUCLEOTIDE SEQUENCE [LARGE SCALE GENOMIC DNA]</scope>
    <source>
        <strain evidence="2 3">P8-A2</strain>
    </source>
</reference>
<name>A0ABU3V2H9_9ACTN</name>
<accession>A0ABU3V2H9</accession>
<organism evidence="2 3">
    <name type="scientific">Streptomyces mirabilis</name>
    <dbReference type="NCBI Taxonomy" id="68239"/>
    <lineage>
        <taxon>Bacteria</taxon>
        <taxon>Bacillati</taxon>
        <taxon>Actinomycetota</taxon>
        <taxon>Actinomycetes</taxon>
        <taxon>Kitasatosporales</taxon>
        <taxon>Streptomycetaceae</taxon>
        <taxon>Streptomyces</taxon>
    </lineage>
</organism>
<comment type="caution">
    <text evidence="2">The sequence shown here is derived from an EMBL/GenBank/DDBJ whole genome shotgun (WGS) entry which is preliminary data.</text>
</comment>